<name>A0AAE1M6L2_9FABA</name>
<protein>
    <recommendedName>
        <fullName evidence="1">HAT C-terminal dimerisation domain-containing protein</fullName>
    </recommendedName>
</protein>
<dbReference type="SUPFAM" id="SSF53098">
    <property type="entry name" value="Ribonuclease H-like"/>
    <property type="match status" value="1"/>
</dbReference>
<dbReference type="AlphaFoldDB" id="A0AAE1M6L2"/>
<keyword evidence="3" id="KW-1185">Reference proteome</keyword>
<gene>
    <name evidence="2" type="ORF">QN277_010373</name>
</gene>
<sequence length="330" mass="38429">MFTSEEWKSSWFAKTKDGKLIEDVVLNKAFWKDIVTCLKGAYPLVKVLRVVDSDAKPTMGFIYEEIDRAKERIAHAFNNVERGYLPLWDVIDDRWDKQLHRPLHAAGYYLNPQLHYKSSFKVDIKVKRGLYDCMDRMVGDIEEMNKIDTQLEDFKYQRKFFGRAIAKKAINTKAPAEWWESYGFEHPELQQFAIRVLGLTCSASGCERNWSAFEMVHTKRRNRLKQKTTNDVVFVMANSRLAKKNVARKANEYNVDDISSDDDWIVENDENPSNIEDLDVDNLVPTQNEALVEPSNDLELELPNFDEEDFEDGEEDAMLDDDYDLNALID</sequence>
<dbReference type="PANTHER" id="PTHR32166:SF122">
    <property type="entry name" value="OS09G0499600 PROTEIN"/>
    <property type="match status" value="1"/>
</dbReference>
<reference evidence="2" key="1">
    <citation type="submission" date="2023-10" db="EMBL/GenBank/DDBJ databases">
        <title>Chromosome-level genome of the transformable northern wattle, Acacia crassicarpa.</title>
        <authorList>
            <person name="Massaro I."/>
            <person name="Sinha N.R."/>
            <person name="Poethig S."/>
            <person name="Leichty A.R."/>
        </authorList>
    </citation>
    <scope>NUCLEOTIDE SEQUENCE</scope>
    <source>
        <strain evidence="2">Acra3RX</strain>
        <tissue evidence="2">Leaf</tissue>
    </source>
</reference>
<organism evidence="2 3">
    <name type="scientific">Acacia crassicarpa</name>
    <name type="common">northern wattle</name>
    <dbReference type="NCBI Taxonomy" id="499986"/>
    <lineage>
        <taxon>Eukaryota</taxon>
        <taxon>Viridiplantae</taxon>
        <taxon>Streptophyta</taxon>
        <taxon>Embryophyta</taxon>
        <taxon>Tracheophyta</taxon>
        <taxon>Spermatophyta</taxon>
        <taxon>Magnoliopsida</taxon>
        <taxon>eudicotyledons</taxon>
        <taxon>Gunneridae</taxon>
        <taxon>Pentapetalae</taxon>
        <taxon>rosids</taxon>
        <taxon>fabids</taxon>
        <taxon>Fabales</taxon>
        <taxon>Fabaceae</taxon>
        <taxon>Caesalpinioideae</taxon>
        <taxon>mimosoid clade</taxon>
        <taxon>Acacieae</taxon>
        <taxon>Acacia</taxon>
    </lineage>
</organism>
<dbReference type="PANTHER" id="PTHR32166">
    <property type="entry name" value="OSJNBA0013A04.12 PROTEIN"/>
    <property type="match status" value="1"/>
</dbReference>
<accession>A0AAE1M6L2</accession>
<evidence type="ECO:0000259" key="1">
    <source>
        <dbReference type="Pfam" id="PF05699"/>
    </source>
</evidence>
<evidence type="ECO:0000313" key="2">
    <source>
        <dbReference type="EMBL" id="KAK4253734.1"/>
    </source>
</evidence>
<dbReference type="GO" id="GO:0046983">
    <property type="term" value="F:protein dimerization activity"/>
    <property type="evidence" value="ECO:0007669"/>
    <property type="project" value="InterPro"/>
</dbReference>
<dbReference type="InterPro" id="IPR012337">
    <property type="entry name" value="RNaseH-like_sf"/>
</dbReference>
<evidence type="ECO:0000313" key="3">
    <source>
        <dbReference type="Proteomes" id="UP001293593"/>
    </source>
</evidence>
<dbReference type="Pfam" id="PF05699">
    <property type="entry name" value="Dimer_Tnp_hAT"/>
    <property type="match status" value="1"/>
</dbReference>
<dbReference type="Proteomes" id="UP001293593">
    <property type="component" value="Unassembled WGS sequence"/>
</dbReference>
<comment type="caution">
    <text evidence="2">The sequence shown here is derived from an EMBL/GenBank/DDBJ whole genome shotgun (WGS) entry which is preliminary data.</text>
</comment>
<dbReference type="InterPro" id="IPR008906">
    <property type="entry name" value="HATC_C_dom"/>
</dbReference>
<proteinExistence type="predicted"/>
<feature type="domain" description="HAT C-terminal dimerisation" evidence="1">
    <location>
        <begin position="171"/>
        <end position="236"/>
    </location>
</feature>
<dbReference type="EMBL" id="JAWXYG010000015">
    <property type="protein sequence ID" value="KAK4253734.1"/>
    <property type="molecule type" value="Genomic_DNA"/>
</dbReference>